<evidence type="ECO:0000313" key="2">
    <source>
        <dbReference type="EMBL" id="QDL12264.1"/>
    </source>
</evidence>
<sequence>MKNNFLQIRLSDRRMSKLREYSAIEDKTMTRVLEDFIDSLPTRSVGTPHAANNPVDQEQH</sequence>
<proteinExistence type="predicted"/>
<evidence type="ECO:0000256" key="1">
    <source>
        <dbReference type="SAM" id="MobiDB-lite"/>
    </source>
</evidence>
<dbReference type="EMBL" id="CP030118">
    <property type="protein sequence ID" value="QDL12264.1"/>
    <property type="molecule type" value="Genomic_DNA"/>
</dbReference>
<reference evidence="2 3" key="1">
    <citation type="submission" date="2018-06" db="EMBL/GenBank/DDBJ databases">
        <title>Comparative genomics of Brasilonema spp. strains.</title>
        <authorList>
            <person name="Alvarenga D.O."/>
            <person name="Fiore M.F."/>
            <person name="Varani A.M."/>
        </authorList>
    </citation>
    <scope>NUCLEOTIDE SEQUENCE [LARGE SCALE GENOMIC DNA]</scope>
    <source>
        <strain evidence="2 3">CENA114</strain>
    </source>
</reference>
<protein>
    <submittedName>
        <fullName evidence="2">Uncharacterized protein</fullName>
    </submittedName>
</protein>
<gene>
    <name evidence="2" type="ORF">DP114_15400</name>
</gene>
<accession>A0A856MPV3</accession>
<name>A0A856MPV3_9CYAN</name>
<dbReference type="Proteomes" id="UP000503129">
    <property type="component" value="Chromosome"/>
</dbReference>
<evidence type="ECO:0000313" key="3">
    <source>
        <dbReference type="Proteomes" id="UP000503129"/>
    </source>
</evidence>
<keyword evidence="3" id="KW-1185">Reference proteome</keyword>
<feature type="region of interest" description="Disordered" evidence="1">
    <location>
        <begin position="40"/>
        <end position="60"/>
    </location>
</feature>
<dbReference type="KEGG" id="bsen:DP114_15400"/>
<organism evidence="2 3">
    <name type="scientific">Brasilonema sennae CENA114</name>
    <dbReference type="NCBI Taxonomy" id="415709"/>
    <lineage>
        <taxon>Bacteria</taxon>
        <taxon>Bacillati</taxon>
        <taxon>Cyanobacteriota</taxon>
        <taxon>Cyanophyceae</taxon>
        <taxon>Nostocales</taxon>
        <taxon>Scytonemataceae</taxon>
        <taxon>Brasilonema</taxon>
        <taxon>Bromeliae group (in: Brasilonema)</taxon>
    </lineage>
</organism>
<dbReference type="AlphaFoldDB" id="A0A856MPV3"/>